<dbReference type="STRING" id="1238425.J07HQW2_00964"/>
<dbReference type="eggNOG" id="arCOG02709">
    <property type="taxonomic scope" value="Archaea"/>
</dbReference>
<dbReference type="AlphaFoldDB" id="U1MVU4"/>
<dbReference type="GO" id="GO:0016829">
    <property type="term" value="F:lyase activity"/>
    <property type="evidence" value="ECO:0007669"/>
    <property type="project" value="UniProtKB-KW"/>
</dbReference>
<dbReference type="GO" id="GO:0004493">
    <property type="term" value="F:methylmalonyl-CoA epimerase activity"/>
    <property type="evidence" value="ECO:0007669"/>
    <property type="project" value="TreeGrafter"/>
</dbReference>
<dbReference type="PROSITE" id="PS51819">
    <property type="entry name" value="VOC"/>
    <property type="match status" value="1"/>
</dbReference>
<dbReference type="Pfam" id="PF00903">
    <property type="entry name" value="Glyoxalase"/>
    <property type="match status" value="1"/>
</dbReference>
<name>U1MVU4_9EURY</name>
<dbReference type="GO" id="GO:0046872">
    <property type="term" value="F:metal ion binding"/>
    <property type="evidence" value="ECO:0007669"/>
    <property type="project" value="UniProtKB-KW"/>
</dbReference>
<evidence type="ECO:0000259" key="2">
    <source>
        <dbReference type="PROSITE" id="PS51819"/>
    </source>
</evidence>
<organism evidence="3 4">
    <name type="scientific">Haloquadratum walsbyi J07HQW2</name>
    <dbReference type="NCBI Taxonomy" id="1238425"/>
    <lineage>
        <taxon>Archaea</taxon>
        <taxon>Methanobacteriati</taxon>
        <taxon>Methanobacteriota</taxon>
        <taxon>Stenosarchaea group</taxon>
        <taxon>Halobacteria</taxon>
        <taxon>Halobacteriales</taxon>
        <taxon>Haloferacaceae</taxon>
        <taxon>Haloquadratum</taxon>
    </lineage>
</organism>
<dbReference type="Proteomes" id="UP000030710">
    <property type="component" value="Unassembled WGS sequence"/>
</dbReference>
<dbReference type="GO" id="GO:0046491">
    <property type="term" value="P:L-methylmalonyl-CoA metabolic process"/>
    <property type="evidence" value="ECO:0007669"/>
    <property type="project" value="TreeGrafter"/>
</dbReference>
<dbReference type="InterPro" id="IPR037523">
    <property type="entry name" value="VOC_core"/>
</dbReference>
<dbReference type="HOGENOM" id="CLU_046006_2_2_2"/>
<dbReference type="PANTHER" id="PTHR43048">
    <property type="entry name" value="METHYLMALONYL-COA EPIMERASE"/>
    <property type="match status" value="1"/>
</dbReference>
<reference evidence="3 4" key="1">
    <citation type="journal article" date="2013" name="PLoS ONE">
        <title>Assembly-driven community genomics of a hypersaline microbial ecosystem.</title>
        <authorList>
            <person name="Podell S."/>
            <person name="Ugalde J.A."/>
            <person name="Narasingarao P."/>
            <person name="Banfield J.F."/>
            <person name="Heidelberg K.B."/>
            <person name="Allen E.E."/>
        </authorList>
    </citation>
    <scope>NUCLEOTIDE SEQUENCE [LARGE SCALE GENOMIC DNA]</scope>
    <source>
        <strain evidence="4">J07HQW2</strain>
    </source>
</reference>
<dbReference type="EMBL" id="KE356561">
    <property type="protein sequence ID" value="ERG94529.1"/>
    <property type="molecule type" value="Genomic_DNA"/>
</dbReference>
<dbReference type="InterPro" id="IPR051785">
    <property type="entry name" value="MMCE/EMCE_epimerase"/>
</dbReference>
<sequence length="190" mass="20994">MSIGIIQRIPQARVWIISYHFVWNLKSSDILFIDNPQSYLLFQLLVSTMTSTPSPTLHHIGITVDVLEEMVDFYTETLNLDILTRFNVGDEAFATAVDVPNAHAEFVHLDTGDGRLELVSYTPSNTQHTSVGLNTSGTVHIGVTVEDIDAVYASLPDDVKTVSSPQTTDTGTRVCFLRDPESNLVELLSI</sequence>
<dbReference type="PANTHER" id="PTHR43048:SF3">
    <property type="entry name" value="METHYLMALONYL-COA EPIMERASE, MITOCHONDRIAL"/>
    <property type="match status" value="1"/>
</dbReference>
<keyword evidence="1" id="KW-0479">Metal-binding</keyword>
<dbReference type="SUPFAM" id="SSF54593">
    <property type="entry name" value="Glyoxalase/Bleomycin resistance protein/Dihydroxybiphenyl dioxygenase"/>
    <property type="match status" value="1"/>
</dbReference>
<keyword evidence="3" id="KW-0456">Lyase</keyword>
<dbReference type="Gene3D" id="3.10.180.10">
    <property type="entry name" value="2,3-Dihydroxybiphenyl 1,2-Dioxygenase, domain 1"/>
    <property type="match status" value="1"/>
</dbReference>
<dbReference type="InterPro" id="IPR004360">
    <property type="entry name" value="Glyas_Fos-R_dOase_dom"/>
</dbReference>
<gene>
    <name evidence="3" type="ORF">J07HQW2_00964</name>
</gene>
<evidence type="ECO:0000313" key="4">
    <source>
        <dbReference type="Proteomes" id="UP000030710"/>
    </source>
</evidence>
<proteinExistence type="predicted"/>
<dbReference type="InterPro" id="IPR029068">
    <property type="entry name" value="Glyas_Bleomycin-R_OHBP_Dase"/>
</dbReference>
<evidence type="ECO:0000256" key="1">
    <source>
        <dbReference type="ARBA" id="ARBA00022723"/>
    </source>
</evidence>
<feature type="domain" description="VOC" evidence="2">
    <location>
        <begin position="56"/>
        <end position="190"/>
    </location>
</feature>
<evidence type="ECO:0000313" key="3">
    <source>
        <dbReference type="EMBL" id="ERG94529.1"/>
    </source>
</evidence>
<protein>
    <submittedName>
        <fullName evidence="3">Lactoylglutathione lyase</fullName>
    </submittedName>
</protein>
<accession>U1MVU4</accession>